<sequence>MQDFFNLTIKTVNDLIMLPNILGKVIGVNHFKSHKPLNETYGGFTNSDWKKVGNDMKRGLISFGKEARS</sequence>
<dbReference type="RefSeq" id="WP_153704213.1">
    <property type="nucleotide sequence ID" value="NZ_CP139478.1"/>
</dbReference>
<dbReference type="EMBL" id="WJND01000012">
    <property type="protein sequence ID" value="MRG89921.1"/>
    <property type="molecule type" value="Genomic_DNA"/>
</dbReference>
<proteinExistence type="predicted"/>
<organism evidence="1 2">
    <name type="scientific">Limosilactobacillus reuteri</name>
    <name type="common">Lactobacillus reuteri</name>
    <dbReference type="NCBI Taxonomy" id="1598"/>
    <lineage>
        <taxon>Bacteria</taxon>
        <taxon>Bacillati</taxon>
        <taxon>Bacillota</taxon>
        <taxon>Bacilli</taxon>
        <taxon>Lactobacillales</taxon>
        <taxon>Lactobacillaceae</taxon>
        <taxon>Limosilactobacillus</taxon>
    </lineage>
</organism>
<name>A0A7X2KHQ4_LIMRT</name>
<protein>
    <submittedName>
        <fullName evidence="1">Uncharacterized protein</fullName>
    </submittedName>
</protein>
<gene>
    <name evidence="1" type="ORF">GIX76_07990</name>
</gene>
<evidence type="ECO:0000313" key="1">
    <source>
        <dbReference type="EMBL" id="MRG89921.1"/>
    </source>
</evidence>
<comment type="caution">
    <text evidence="1">The sequence shown here is derived from an EMBL/GenBank/DDBJ whole genome shotgun (WGS) entry which is preliminary data.</text>
</comment>
<evidence type="ECO:0000313" key="2">
    <source>
        <dbReference type="Proteomes" id="UP000460207"/>
    </source>
</evidence>
<dbReference type="Proteomes" id="UP000460207">
    <property type="component" value="Unassembled WGS sequence"/>
</dbReference>
<dbReference type="AlphaFoldDB" id="A0A7X2KHQ4"/>
<accession>A0A7X2KHQ4</accession>
<reference evidence="1 2" key="1">
    <citation type="submission" date="2019-11" db="EMBL/GenBank/DDBJ databases">
        <title>Draft genome sequence of 12 host-associated Lactobacillus reuteri rodent strains.</title>
        <authorList>
            <person name="Zhang S."/>
            <person name="Ozcam M."/>
            <person name="Van Pijkeren J.P."/>
        </authorList>
    </citation>
    <scope>NUCLEOTIDE SEQUENCE [LARGE SCALE GENOMIC DNA]</scope>
    <source>
        <strain evidence="1 2">N4I</strain>
    </source>
</reference>